<protein>
    <submittedName>
        <fullName evidence="1">Uncharacterized protein</fullName>
    </submittedName>
</protein>
<organism evidence="1 2">
    <name type="scientific">Alicyclobacillus sacchari</name>
    <dbReference type="NCBI Taxonomy" id="392010"/>
    <lineage>
        <taxon>Bacteria</taxon>
        <taxon>Bacillati</taxon>
        <taxon>Bacillota</taxon>
        <taxon>Bacilli</taxon>
        <taxon>Bacillales</taxon>
        <taxon>Alicyclobacillaceae</taxon>
        <taxon>Alicyclobacillus</taxon>
    </lineage>
</organism>
<keyword evidence="2" id="KW-1185">Reference proteome</keyword>
<evidence type="ECO:0000313" key="1">
    <source>
        <dbReference type="EMBL" id="TDY51273.1"/>
    </source>
</evidence>
<dbReference type="Proteomes" id="UP000294581">
    <property type="component" value="Unassembled WGS sequence"/>
</dbReference>
<accession>A0A4R8LU47</accession>
<dbReference type="EMBL" id="SORF01000001">
    <property type="protein sequence ID" value="TDY51273.1"/>
    <property type="molecule type" value="Genomic_DNA"/>
</dbReference>
<sequence length="48" mass="5659">MEQSSYIATRCVYEAMLQTYSQQRSPFGIRFGTNDLVRKLWNGITLRK</sequence>
<dbReference type="RefSeq" id="WP_166668935.1">
    <property type="nucleotide sequence ID" value="NZ_BSUS01000001.1"/>
</dbReference>
<proteinExistence type="predicted"/>
<gene>
    <name evidence="1" type="ORF">C7445_101274</name>
</gene>
<evidence type="ECO:0000313" key="2">
    <source>
        <dbReference type="Proteomes" id="UP000294581"/>
    </source>
</evidence>
<comment type="caution">
    <text evidence="1">The sequence shown here is derived from an EMBL/GenBank/DDBJ whole genome shotgun (WGS) entry which is preliminary data.</text>
</comment>
<reference evidence="1 2" key="1">
    <citation type="submission" date="2019-03" db="EMBL/GenBank/DDBJ databases">
        <title>Genomic Encyclopedia of Type Strains, Phase IV (KMG-IV): sequencing the most valuable type-strain genomes for metagenomic binning, comparative biology and taxonomic classification.</title>
        <authorList>
            <person name="Goeker M."/>
        </authorList>
    </citation>
    <scope>NUCLEOTIDE SEQUENCE [LARGE SCALE GENOMIC DNA]</scope>
    <source>
        <strain evidence="1 2">DSM 17974</strain>
    </source>
</reference>
<dbReference type="AlphaFoldDB" id="A0A4R8LU47"/>
<name>A0A4R8LU47_9BACL</name>